<sequence length="586" mass="65405">MSVEAAVASPWPTGVTDRVEVVTGQTIKINILDNDLGEGLFVKSANESSITWGRISISEDKKSVTYTPNYDYEGFDSFWYVLEDAEGRTNAAEVNIYVSKVAWSKANNDTAKAAYTGVFGIPVLDNDEGTELKVVSVNEWSTNKGKVWIDVDGKVKYQQVGEPRGEQIDEFWYVTEDKWGRKNAAKVTVALSESFSGEWPTANPDVAVAKNGLKAMIPVLDNDIGFGLKLKETDIGTEKGGHTAIVDRVIRYSPPKGFTGTDAFWYVFEDSLGRLNSARVEVEVTQNTKLSVVEFCGNTYETDGTVENTNLTNRIPVPTENRYVSLGSPDFGNRGGYIDGRRYYREGSLETGFSLWIDFDGMIAKVEESSAGENLYFVGAYNNHAYYAQGRHLYAHDGYESVDLGNRFEGIVDSSNEDQEGVIRSVARGNALYITAEISAPAPFVSKRNDWRISDGLDLNLFWRGNVNLWLSDVSSPRAIRRDISQLTYFNGYGYRFNHSHNDSTEYWYQNYTVDQIDGEVLAEIAYGAAGEIIENNDRLFIVTEPFSVDREGLYTTPGKLYVIDNYNESDSFVELAVCGDDEVMD</sequence>
<reference evidence="1 2" key="1">
    <citation type="submission" date="2018-05" db="EMBL/GenBank/DDBJ databases">
        <title>Leucothrix arctica sp. nov., isolated from Arctic seawater.</title>
        <authorList>
            <person name="Choi A."/>
            <person name="Baek K."/>
        </authorList>
    </citation>
    <scope>NUCLEOTIDE SEQUENCE [LARGE SCALE GENOMIC DNA]</scope>
    <source>
        <strain evidence="1 2">JCM 18388</strain>
    </source>
</reference>
<protein>
    <submittedName>
        <fullName evidence="1">Uncharacterized protein</fullName>
    </submittedName>
</protein>
<dbReference type="Gene3D" id="2.60.40.3440">
    <property type="match status" value="1"/>
</dbReference>
<accession>A0A317C215</accession>
<dbReference type="EMBL" id="QGKM01000083">
    <property type="protein sequence ID" value="PWQ92588.1"/>
    <property type="molecule type" value="Genomic_DNA"/>
</dbReference>
<dbReference type="AlphaFoldDB" id="A0A317C215"/>
<comment type="caution">
    <text evidence="1">The sequence shown here is derived from an EMBL/GenBank/DDBJ whole genome shotgun (WGS) entry which is preliminary data.</text>
</comment>
<name>A0A317C215_9GAMM</name>
<gene>
    <name evidence="1" type="ORF">DKW60_20595</name>
</gene>
<keyword evidence="2" id="KW-1185">Reference proteome</keyword>
<organism evidence="1 2">
    <name type="scientific">Leucothrix pacifica</name>
    <dbReference type="NCBI Taxonomy" id="1247513"/>
    <lineage>
        <taxon>Bacteria</taxon>
        <taxon>Pseudomonadati</taxon>
        <taxon>Pseudomonadota</taxon>
        <taxon>Gammaproteobacteria</taxon>
        <taxon>Thiotrichales</taxon>
        <taxon>Thiotrichaceae</taxon>
        <taxon>Leucothrix</taxon>
    </lineage>
</organism>
<dbReference type="Proteomes" id="UP000245539">
    <property type="component" value="Unassembled WGS sequence"/>
</dbReference>
<evidence type="ECO:0000313" key="2">
    <source>
        <dbReference type="Proteomes" id="UP000245539"/>
    </source>
</evidence>
<evidence type="ECO:0000313" key="1">
    <source>
        <dbReference type="EMBL" id="PWQ92588.1"/>
    </source>
</evidence>
<dbReference type="Gene3D" id="2.60.40.2810">
    <property type="match status" value="1"/>
</dbReference>
<dbReference type="Pfam" id="PF17963">
    <property type="entry name" value="Big_9"/>
    <property type="match status" value="2"/>
</dbReference>
<proteinExistence type="predicted"/>